<dbReference type="EMBL" id="AP014854">
    <property type="protein sequence ID" value="BAR99908.1"/>
    <property type="molecule type" value="Genomic_DNA"/>
</dbReference>
<dbReference type="AlphaFoldDB" id="A0A0H5BPV2"/>
<evidence type="ECO:0000313" key="1">
    <source>
        <dbReference type="EMBL" id="BAR99908.1"/>
    </source>
</evidence>
<reference evidence="1" key="1">
    <citation type="journal article" date="2015" name="Genome Announc.">
        <title>Complete Genome Sequence of the Bacteriochlorophyll b-Producing Photosynthetic Bacterium Blastochloris viridis.</title>
        <authorList>
            <person name="Tsukatani Y."/>
            <person name="Hirose Y."/>
            <person name="Harada J."/>
            <person name="Misawa N."/>
            <person name="Mori K."/>
            <person name="Inoue K."/>
            <person name="Tamiaki H."/>
        </authorList>
    </citation>
    <scope>NUCLEOTIDE SEQUENCE [LARGE SCALE GENOMIC DNA]</scope>
    <source>
        <strain evidence="1">DSM 133</strain>
    </source>
</reference>
<sequence>MDAKGIRDHRAGRIRAFRLEDIGDIADNRVVAYERFAATGAATRALRAERRCRGGTGYDLVRHIGLMRRQKRQLPPDCKGGRLNAE</sequence>
<protein>
    <submittedName>
        <fullName evidence="2">Uncharacterized protein</fullName>
    </submittedName>
</protein>
<organism evidence="2 3">
    <name type="scientific">Blastochloris viridis</name>
    <name type="common">Rhodopseudomonas viridis</name>
    <dbReference type="NCBI Taxonomy" id="1079"/>
    <lineage>
        <taxon>Bacteria</taxon>
        <taxon>Pseudomonadati</taxon>
        <taxon>Pseudomonadota</taxon>
        <taxon>Alphaproteobacteria</taxon>
        <taxon>Hyphomicrobiales</taxon>
        <taxon>Blastochloridaceae</taxon>
        <taxon>Blastochloris</taxon>
    </lineage>
</organism>
<reference evidence="2" key="2">
    <citation type="submission" date="2015-11" db="EMBL/GenBank/DDBJ databases">
        <authorList>
            <person name="Zhang Y."/>
            <person name="Guo Z."/>
        </authorList>
    </citation>
    <scope>NUCLEOTIDE SEQUENCE</scope>
    <source>
        <strain evidence="2">1</strain>
    </source>
</reference>
<proteinExistence type="predicted"/>
<evidence type="ECO:0000313" key="3">
    <source>
        <dbReference type="Proteomes" id="UP000065734"/>
    </source>
</evidence>
<dbReference type="Proteomes" id="UP000065734">
    <property type="component" value="Chromosome I"/>
</dbReference>
<name>A0A0H5BPV2_BLAVI</name>
<gene>
    <name evidence="1" type="ORF">BV133_2315</name>
    <name evidence="2" type="ORF">BVIRIDIS_18400</name>
</gene>
<evidence type="ECO:0000313" key="2">
    <source>
        <dbReference type="EMBL" id="CUU42825.1"/>
    </source>
</evidence>
<dbReference type="KEGG" id="bvr:BVIR_2394"/>
<reference evidence="3" key="3">
    <citation type="journal article" date="2016" name="Genome Announc.">
        <title>Revised genome sequence of the purple photosynthetic bacterium Blastochloris viridis.</title>
        <authorList>
            <person name="Liu L.N."/>
            <person name="Faulkner M."/>
            <person name="Liu X."/>
            <person name="Huang F."/>
            <person name="Darby A.C."/>
            <person name="Hall N."/>
        </authorList>
    </citation>
    <scope>NUCLEOTIDE SEQUENCE [LARGE SCALE GENOMIC DNA]</scope>
    <source>
        <strain evidence="3">ATCC 19567 / DSM 133 / F</strain>
    </source>
</reference>
<accession>A0A0H5BPV2</accession>
<dbReference type="EMBL" id="LN907867">
    <property type="protein sequence ID" value="CUU42825.1"/>
    <property type="molecule type" value="Genomic_DNA"/>
</dbReference>
<keyword evidence="3" id="KW-1185">Reference proteome</keyword>
<dbReference type="RefSeq" id="WP_055037811.1">
    <property type="nucleotide sequence ID" value="NZ_AP014854.2"/>
</dbReference>